<proteinExistence type="predicted"/>
<sequence length="89" mass="10082">MLGANSQESGTQMMVYEFGIFSTRNRQFFSCGIVLYPYHRKFVTDGPNFQAPKEKGWFRAFSPRNPGIIGRANEGKGESSRSHPSDEMN</sequence>
<evidence type="ECO:0000256" key="1">
    <source>
        <dbReference type="SAM" id="MobiDB-lite"/>
    </source>
</evidence>
<dbReference type="Proteomes" id="UP001157418">
    <property type="component" value="Unassembled WGS sequence"/>
</dbReference>
<reference evidence="2 3" key="1">
    <citation type="submission" date="2022-01" db="EMBL/GenBank/DDBJ databases">
        <authorList>
            <person name="Xiong W."/>
            <person name="Schranz E."/>
        </authorList>
    </citation>
    <scope>NUCLEOTIDE SEQUENCE [LARGE SCALE GENOMIC DNA]</scope>
</reference>
<dbReference type="AlphaFoldDB" id="A0AAU9NSF9"/>
<feature type="region of interest" description="Disordered" evidence="1">
    <location>
        <begin position="61"/>
        <end position="89"/>
    </location>
</feature>
<keyword evidence="3" id="KW-1185">Reference proteome</keyword>
<feature type="compositionally biased region" description="Basic and acidic residues" evidence="1">
    <location>
        <begin position="73"/>
        <end position="89"/>
    </location>
</feature>
<name>A0AAU9NSF9_9ASTR</name>
<evidence type="ECO:0000313" key="2">
    <source>
        <dbReference type="EMBL" id="CAH1440765.1"/>
    </source>
</evidence>
<accession>A0AAU9NSF9</accession>
<comment type="caution">
    <text evidence="2">The sequence shown here is derived from an EMBL/GenBank/DDBJ whole genome shotgun (WGS) entry which is preliminary data.</text>
</comment>
<evidence type="ECO:0000313" key="3">
    <source>
        <dbReference type="Proteomes" id="UP001157418"/>
    </source>
</evidence>
<organism evidence="2 3">
    <name type="scientific">Lactuca virosa</name>
    <dbReference type="NCBI Taxonomy" id="75947"/>
    <lineage>
        <taxon>Eukaryota</taxon>
        <taxon>Viridiplantae</taxon>
        <taxon>Streptophyta</taxon>
        <taxon>Embryophyta</taxon>
        <taxon>Tracheophyta</taxon>
        <taxon>Spermatophyta</taxon>
        <taxon>Magnoliopsida</taxon>
        <taxon>eudicotyledons</taxon>
        <taxon>Gunneridae</taxon>
        <taxon>Pentapetalae</taxon>
        <taxon>asterids</taxon>
        <taxon>campanulids</taxon>
        <taxon>Asterales</taxon>
        <taxon>Asteraceae</taxon>
        <taxon>Cichorioideae</taxon>
        <taxon>Cichorieae</taxon>
        <taxon>Lactucinae</taxon>
        <taxon>Lactuca</taxon>
    </lineage>
</organism>
<protein>
    <submittedName>
        <fullName evidence="2">Uncharacterized protein</fullName>
    </submittedName>
</protein>
<dbReference type="EMBL" id="CAKMRJ010005412">
    <property type="protein sequence ID" value="CAH1440765.1"/>
    <property type="molecule type" value="Genomic_DNA"/>
</dbReference>
<gene>
    <name evidence="2" type="ORF">LVIROSA_LOCUS26878</name>
</gene>